<dbReference type="Gene3D" id="1.10.1740.10">
    <property type="match status" value="1"/>
</dbReference>
<evidence type="ECO:0000256" key="1">
    <source>
        <dbReference type="ARBA" id="ARBA00010641"/>
    </source>
</evidence>
<dbReference type="InterPro" id="IPR039425">
    <property type="entry name" value="RNA_pol_sigma-70-like"/>
</dbReference>
<keyword evidence="4" id="KW-0238">DNA-binding</keyword>
<evidence type="ECO:0000313" key="8">
    <source>
        <dbReference type="EMBL" id="NOU59844.1"/>
    </source>
</evidence>
<dbReference type="RefSeq" id="WP_171595119.1">
    <property type="nucleotide sequence ID" value="NZ_RZNH01000011.1"/>
</dbReference>
<reference evidence="8 9" key="1">
    <citation type="submission" date="2018-12" db="EMBL/GenBank/DDBJ databases">
        <title>Marinifilum JC070 sp. nov., a marine bacterium isolated from Yongle Blue Hole in the South China Sea.</title>
        <authorList>
            <person name="Fu T."/>
        </authorList>
    </citation>
    <scope>NUCLEOTIDE SEQUENCE [LARGE SCALE GENOMIC DNA]</scope>
    <source>
        <strain evidence="8 9">JC070</strain>
    </source>
</reference>
<dbReference type="EMBL" id="RZNH01000011">
    <property type="protein sequence ID" value="NOU59844.1"/>
    <property type="molecule type" value="Genomic_DNA"/>
</dbReference>
<evidence type="ECO:0000256" key="2">
    <source>
        <dbReference type="ARBA" id="ARBA00023015"/>
    </source>
</evidence>
<dbReference type="InterPro" id="IPR013324">
    <property type="entry name" value="RNA_pol_sigma_r3/r4-like"/>
</dbReference>
<accession>A0ABX1WUR6</accession>
<dbReference type="SUPFAM" id="SSF88946">
    <property type="entry name" value="Sigma2 domain of RNA polymerase sigma factors"/>
    <property type="match status" value="1"/>
</dbReference>
<evidence type="ECO:0000256" key="3">
    <source>
        <dbReference type="ARBA" id="ARBA00023082"/>
    </source>
</evidence>
<keyword evidence="9" id="KW-1185">Reference proteome</keyword>
<dbReference type="SUPFAM" id="SSF88659">
    <property type="entry name" value="Sigma3 and sigma4 domains of RNA polymerase sigma factors"/>
    <property type="match status" value="1"/>
</dbReference>
<keyword evidence="3" id="KW-0731">Sigma factor</keyword>
<comment type="similarity">
    <text evidence="1">Belongs to the sigma-70 factor family. ECF subfamily.</text>
</comment>
<keyword evidence="2" id="KW-0805">Transcription regulation</keyword>
<name>A0ABX1WUR6_9BACT</name>
<dbReference type="Pfam" id="PF04542">
    <property type="entry name" value="Sigma70_r2"/>
    <property type="match status" value="1"/>
</dbReference>
<evidence type="ECO:0000259" key="6">
    <source>
        <dbReference type="Pfam" id="PF04542"/>
    </source>
</evidence>
<dbReference type="Proteomes" id="UP000732105">
    <property type="component" value="Unassembled WGS sequence"/>
</dbReference>
<gene>
    <name evidence="8" type="ORF">ELS83_08420</name>
</gene>
<comment type="caution">
    <text evidence="8">The sequence shown here is derived from an EMBL/GenBank/DDBJ whole genome shotgun (WGS) entry which is preliminary data.</text>
</comment>
<evidence type="ECO:0000313" key="9">
    <source>
        <dbReference type="Proteomes" id="UP000732105"/>
    </source>
</evidence>
<dbReference type="NCBIfam" id="TIGR02937">
    <property type="entry name" value="sigma70-ECF"/>
    <property type="match status" value="1"/>
</dbReference>
<dbReference type="Pfam" id="PF08281">
    <property type="entry name" value="Sigma70_r4_2"/>
    <property type="match status" value="1"/>
</dbReference>
<dbReference type="CDD" id="cd06171">
    <property type="entry name" value="Sigma70_r4"/>
    <property type="match status" value="1"/>
</dbReference>
<dbReference type="PANTHER" id="PTHR43133">
    <property type="entry name" value="RNA POLYMERASE ECF-TYPE SIGMA FACTO"/>
    <property type="match status" value="1"/>
</dbReference>
<feature type="domain" description="RNA polymerase sigma factor 70 region 4 type 2" evidence="7">
    <location>
        <begin position="103"/>
        <end position="150"/>
    </location>
</feature>
<dbReference type="Gene3D" id="1.10.10.10">
    <property type="entry name" value="Winged helix-like DNA-binding domain superfamily/Winged helix DNA-binding domain"/>
    <property type="match status" value="1"/>
</dbReference>
<organism evidence="8 9">
    <name type="scientific">Marinifilum caeruleilacunae</name>
    <dbReference type="NCBI Taxonomy" id="2499076"/>
    <lineage>
        <taxon>Bacteria</taxon>
        <taxon>Pseudomonadati</taxon>
        <taxon>Bacteroidota</taxon>
        <taxon>Bacteroidia</taxon>
        <taxon>Marinilabiliales</taxon>
        <taxon>Marinifilaceae</taxon>
    </lineage>
</organism>
<dbReference type="InterPro" id="IPR007627">
    <property type="entry name" value="RNA_pol_sigma70_r2"/>
</dbReference>
<protein>
    <submittedName>
        <fullName evidence="8">RNA polymerase sigma factor</fullName>
    </submittedName>
</protein>
<dbReference type="InterPro" id="IPR036388">
    <property type="entry name" value="WH-like_DNA-bd_sf"/>
</dbReference>
<dbReference type="PANTHER" id="PTHR43133:SF8">
    <property type="entry name" value="RNA POLYMERASE SIGMA FACTOR HI_1459-RELATED"/>
    <property type="match status" value="1"/>
</dbReference>
<evidence type="ECO:0000256" key="4">
    <source>
        <dbReference type="ARBA" id="ARBA00023125"/>
    </source>
</evidence>
<feature type="domain" description="RNA polymerase sigma-70 region 2" evidence="6">
    <location>
        <begin position="11"/>
        <end position="75"/>
    </location>
</feature>
<evidence type="ECO:0000256" key="5">
    <source>
        <dbReference type="ARBA" id="ARBA00023163"/>
    </source>
</evidence>
<dbReference type="InterPro" id="IPR013249">
    <property type="entry name" value="RNA_pol_sigma70_r4_t2"/>
</dbReference>
<dbReference type="InterPro" id="IPR013325">
    <property type="entry name" value="RNA_pol_sigma_r2"/>
</dbReference>
<evidence type="ECO:0000259" key="7">
    <source>
        <dbReference type="Pfam" id="PF08281"/>
    </source>
</evidence>
<sequence length="161" mass="19206">MNTVEYNTSVDKYADGMFRFILKNIKDEDKARDIVQDSFEKLWRNIDNVNYQKVKSYLFTTAYHTMIDLIRREKRKEDFENVNVKEYSHSEQYSDLKEVLNIALEKLSDIQRSVILLRDYEGYSYAEIAKITDLTESQVKVYIYRARKNLKNFIGSIETLV</sequence>
<keyword evidence="5" id="KW-0804">Transcription</keyword>
<proteinExistence type="inferred from homology"/>
<dbReference type="InterPro" id="IPR014284">
    <property type="entry name" value="RNA_pol_sigma-70_dom"/>
</dbReference>